<dbReference type="InterPro" id="IPR001251">
    <property type="entry name" value="CRAL-TRIO_dom"/>
</dbReference>
<evidence type="ECO:0000259" key="2">
    <source>
        <dbReference type="PROSITE" id="PS50191"/>
    </source>
</evidence>
<dbReference type="Pfam" id="PF00650">
    <property type="entry name" value="CRAL_TRIO"/>
    <property type="match status" value="1"/>
</dbReference>
<dbReference type="Gene3D" id="3.40.525.10">
    <property type="entry name" value="CRAL-TRIO lipid binding domain"/>
    <property type="match status" value="1"/>
</dbReference>
<evidence type="ECO:0000256" key="1">
    <source>
        <dbReference type="SAM" id="MobiDB-lite"/>
    </source>
</evidence>
<dbReference type="CDD" id="cd00170">
    <property type="entry name" value="SEC14"/>
    <property type="match status" value="1"/>
</dbReference>
<dbReference type="PANTHER" id="PTHR47159:SF6">
    <property type="entry name" value="CRAL-TRIO DOMAIN-CONTAINING PROTEIN"/>
    <property type="match status" value="1"/>
</dbReference>
<keyword evidence="3" id="KW-1185">Reference proteome</keyword>
<dbReference type="WBParaSite" id="GPLIN_000917200">
    <property type="protein sequence ID" value="GPLIN_000917200"/>
    <property type="gene ID" value="GPLIN_000917200"/>
</dbReference>
<evidence type="ECO:0000313" key="3">
    <source>
        <dbReference type="Proteomes" id="UP000050741"/>
    </source>
</evidence>
<feature type="compositionally biased region" description="Pro residues" evidence="1">
    <location>
        <begin position="268"/>
        <end position="281"/>
    </location>
</feature>
<dbReference type="InterPro" id="IPR036865">
    <property type="entry name" value="CRAL-TRIO_dom_sf"/>
</dbReference>
<evidence type="ECO:0000313" key="4">
    <source>
        <dbReference type="WBParaSite" id="GPLIN_000917200"/>
    </source>
</evidence>
<protein>
    <submittedName>
        <fullName evidence="4">CRAL-TRIO domain-containing protein</fullName>
    </submittedName>
</protein>
<reference evidence="4" key="3">
    <citation type="submission" date="2016-06" db="UniProtKB">
        <authorList>
            <consortium name="WormBaseParasite"/>
        </authorList>
    </citation>
    <scope>IDENTIFICATION</scope>
</reference>
<accession>A0A183C8H6</accession>
<sequence>MRDEKRRHLIDRVRNIMPTEQLTEFNMDRWLDSYGEDVDLCEKMIHDYIKNRKALGVDNANFFNEFYSKPNVQRFYELFPQSKIQKDWVNSYDNGIVFVEAGIADPSNAAKLIRSSDYLCAFFAFLEYMLQHVLEQEKLTNARSGAVCIFDMKNVSIFQWVNPLGPINRIFEARVALAMAYYAEMLSKVVIVNPPRLLNVLFKILSLLLPGSILNRFHIAHNLADIQKWICSDAIPVGFGGQKCVGNAALSTGYNTPRHVAQIMGGQQPPPQPPPLPPQQPPAGAGVAPGGPGMLFTGTGSNLYYGVNLVPFGPENGDLEVAPGFLTSGQTIDLHLFFPFYGGLYNYTTISVNGYLGFATVLDQGPTINVGPDSTDWPRVQDPAMIAPYLCKQQISQDAIPGLRAGVFFRLMMRQVCLAEVWHNLNVDGQSCSPHSWRETRPEVLSGIVKKIIRNEFFIWLD</sequence>
<dbReference type="SMART" id="SM00516">
    <property type="entry name" value="SEC14"/>
    <property type="match status" value="1"/>
</dbReference>
<proteinExistence type="predicted"/>
<dbReference type="AlphaFoldDB" id="A0A183C8H6"/>
<organism evidence="3 4">
    <name type="scientific">Globodera pallida</name>
    <name type="common">Potato cyst nematode worm</name>
    <name type="synonym">Heterodera pallida</name>
    <dbReference type="NCBI Taxonomy" id="36090"/>
    <lineage>
        <taxon>Eukaryota</taxon>
        <taxon>Metazoa</taxon>
        <taxon>Ecdysozoa</taxon>
        <taxon>Nematoda</taxon>
        <taxon>Chromadorea</taxon>
        <taxon>Rhabditida</taxon>
        <taxon>Tylenchina</taxon>
        <taxon>Tylenchomorpha</taxon>
        <taxon>Tylenchoidea</taxon>
        <taxon>Heteroderidae</taxon>
        <taxon>Heteroderinae</taxon>
        <taxon>Globodera</taxon>
    </lineage>
</organism>
<name>A0A183C8H6_GLOPA</name>
<feature type="domain" description="CRAL-TRIO" evidence="2">
    <location>
        <begin position="96"/>
        <end position="247"/>
    </location>
</feature>
<reference evidence="3" key="2">
    <citation type="submission" date="2014-05" db="EMBL/GenBank/DDBJ databases">
        <title>The genome and life-stage specific transcriptomes of Globodera pallida elucidate key aspects of plant parasitism by a cyst nematode.</title>
        <authorList>
            <person name="Cotton J.A."/>
            <person name="Lilley C.J."/>
            <person name="Jones L.M."/>
            <person name="Kikuchi T."/>
            <person name="Reid A.J."/>
            <person name="Thorpe P."/>
            <person name="Tsai I.J."/>
            <person name="Beasley H."/>
            <person name="Blok V."/>
            <person name="Cock P.J.A."/>
            <person name="Van den Akker S.E."/>
            <person name="Holroyd N."/>
            <person name="Hunt M."/>
            <person name="Mantelin S."/>
            <person name="Naghra H."/>
            <person name="Pain A."/>
            <person name="Palomares-Rius J.E."/>
            <person name="Zarowiecki M."/>
            <person name="Berriman M."/>
            <person name="Jones J.T."/>
            <person name="Urwin P.E."/>
        </authorList>
    </citation>
    <scope>NUCLEOTIDE SEQUENCE [LARGE SCALE GENOMIC DNA]</scope>
    <source>
        <strain evidence="3">Lindley</strain>
    </source>
</reference>
<feature type="region of interest" description="Disordered" evidence="1">
    <location>
        <begin position="263"/>
        <end position="290"/>
    </location>
</feature>
<dbReference type="PROSITE" id="PS50191">
    <property type="entry name" value="CRAL_TRIO"/>
    <property type="match status" value="1"/>
</dbReference>
<dbReference type="SUPFAM" id="SSF52087">
    <property type="entry name" value="CRAL/TRIO domain"/>
    <property type="match status" value="1"/>
</dbReference>
<dbReference type="Proteomes" id="UP000050741">
    <property type="component" value="Unassembled WGS sequence"/>
</dbReference>
<dbReference type="PANTHER" id="PTHR47159">
    <property type="entry name" value="PROTEIN CBG07705-RELATED"/>
    <property type="match status" value="1"/>
</dbReference>
<reference evidence="3" key="1">
    <citation type="submission" date="2013-12" db="EMBL/GenBank/DDBJ databases">
        <authorList>
            <person name="Aslett M."/>
        </authorList>
    </citation>
    <scope>NUCLEOTIDE SEQUENCE [LARGE SCALE GENOMIC DNA]</scope>
    <source>
        <strain evidence="3">Lindley</strain>
    </source>
</reference>
<dbReference type="InterPro" id="IPR053302">
    <property type="entry name" value="CRAL-TRIO_domain"/>
</dbReference>